<evidence type="ECO:0000313" key="18">
    <source>
        <dbReference type="EMBL" id="MBL6449924.1"/>
    </source>
</evidence>
<comment type="function">
    <text evidence="12">Component of the F(0) channel, it forms part of the peripheral stalk, linking F(1) to F(0). The b'-subunit is a diverged and duplicated form of b found in plants and photosynthetic bacteria.</text>
</comment>
<dbReference type="SUPFAM" id="SSF81573">
    <property type="entry name" value="F1F0 ATP synthase subunit B, membrane domain"/>
    <property type="match status" value="1"/>
</dbReference>
<dbReference type="GO" id="GO:0012505">
    <property type="term" value="C:endomembrane system"/>
    <property type="evidence" value="ECO:0007669"/>
    <property type="project" value="UniProtKB-SubCell"/>
</dbReference>
<keyword evidence="4 15" id="KW-0138">CF(0)</keyword>
<dbReference type="Pfam" id="PF00430">
    <property type="entry name" value="ATP-synt_B"/>
    <property type="match status" value="1"/>
</dbReference>
<reference evidence="18" key="1">
    <citation type="submission" date="2021-01" db="EMBL/GenBank/DDBJ databases">
        <title>Fulvivirga kasyanovii gen. nov., sp nov., a novel member of the phylum Bacteroidetes isolated from seawater in a mussel farm.</title>
        <authorList>
            <person name="Zhao L.-H."/>
            <person name="Wang Z.-J."/>
        </authorList>
    </citation>
    <scope>NUCLEOTIDE SEQUENCE</scope>
    <source>
        <strain evidence="18">29W222</strain>
    </source>
</reference>
<dbReference type="InterPro" id="IPR050059">
    <property type="entry name" value="ATP_synthase_B_chain"/>
</dbReference>
<comment type="subunit">
    <text evidence="15">F-type ATPases have 2 components, F(1) - the catalytic core - and F(0) - the membrane proton channel. F(1) has five subunits: alpha(3), beta(3), gamma(1), delta(1), epsilon(1). F(0) has three main subunits: a(1), b(2) and c(10-14). The alpha and beta chains form an alternating ring which encloses part of the gamma chain. F(1) is attached to F(0) by a central stalk formed by the gamma and epsilon chains, while a peripheral stalk is formed by the delta and b chains.</text>
</comment>
<keyword evidence="8 15" id="KW-0406">Ion transport</keyword>
<dbReference type="InterPro" id="IPR028987">
    <property type="entry name" value="ATP_synth_B-like_membr_sf"/>
</dbReference>
<keyword evidence="3 15" id="KW-1003">Cell membrane</keyword>
<dbReference type="GO" id="GO:0005886">
    <property type="term" value="C:plasma membrane"/>
    <property type="evidence" value="ECO:0007669"/>
    <property type="project" value="UniProtKB-SubCell"/>
</dbReference>
<evidence type="ECO:0000256" key="11">
    <source>
        <dbReference type="ARBA" id="ARBA00025198"/>
    </source>
</evidence>
<evidence type="ECO:0000256" key="1">
    <source>
        <dbReference type="ARBA" id="ARBA00005513"/>
    </source>
</evidence>
<dbReference type="InterPro" id="IPR005864">
    <property type="entry name" value="ATP_synth_F0_bsu_bac"/>
</dbReference>
<comment type="subcellular location">
    <subcellularLocation>
        <location evidence="15">Cell membrane</location>
        <topology evidence="15">Single-pass membrane protein</topology>
    </subcellularLocation>
    <subcellularLocation>
        <location evidence="14">Endomembrane system</location>
        <topology evidence="14">Single-pass membrane protein</topology>
    </subcellularLocation>
</comment>
<evidence type="ECO:0000256" key="6">
    <source>
        <dbReference type="ARBA" id="ARBA00022781"/>
    </source>
</evidence>
<dbReference type="Gene3D" id="1.20.5.620">
    <property type="entry name" value="F1F0 ATP synthase subunit B, membrane domain"/>
    <property type="match status" value="1"/>
</dbReference>
<dbReference type="GO" id="GO:0046961">
    <property type="term" value="F:proton-transporting ATPase activity, rotational mechanism"/>
    <property type="evidence" value="ECO:0007669"/>
    <property type="project" value="TreeGrafter"/>
</dbReference>
<dbReference type="NCBIfam" id="NF011041">
    <property type="entry name" value="PRK14471.1"/>
    <property type="match status" value="1"/>
</dbReference>
<protein>
    <recommendedName>
        <fullName evidence="15">ATP synthase subunit b</fullName>
    </recommendedName>
    <alternativeName>
        <fullName evidence="15">ATP synthase F(0) sector subunit b</fullName>
    </alternativeName>
    <alternativeName>
        <fullName evidence="15">ATPase subunit I</fullName>
    </alternativeName>
    <alternativeName>
        <fullName evidence="15">F-type ATPase subunit b</fullName>
        <shortName evidence="15">F-ATPase subunit b</shortName>
    </alternativeName>
</protein>
<evidence type="ECO:0000256" key="2">
    <source>
        <dbReference type="ARBA" id="ARBA00022448"/>
    </source>
</evidence>
<evidence type="ECO:0000256" key="17">
    <source>
        <dbReference type="SAM" id="Coils"/>
    </source>
</evidence>
<dbReference type="RefSeq" id="WP_202859457.1">
    <property type="nucleotide sequence ID" value="NZ_JAEUGD010000067.1"/>
</dbReference>
<dbReference type="GO" id="GO:0046933">
    <property type="term" value="F:proton-transporting ATP synthase activity, rotational mechanism"/>
    <property type="evidence" value="ECO:0007669"/>
    <property type="project" value="UniProtKB-UniRule"/>
</dbReference>
<evidence type="ECO:0000256" key="4">
    <source>
        <dbReference type="ARBA" id="ARBA00022547"/>
    </source>
</evidence>
<accession>A0A937G1H4</accession>
<feature type="coiled-coil region" evidence="17">
    <location>
        <begin position="36"/>
        <end position="84"/>
    </location>
</feature>
<dbReference type="InterPro" id="IPR002146">
    <property type="entry name" value="ATP_synth_b/b'su_bac/chlpt"/>
</dbReference>
<evidence type="ECO:0000256" key="5">
    <source>
        <dbReference type="ARBA" id="ARBA00022692"/>
    </source>
</evidence>
<evidence type="ECO:0000256" key="15">
    <source>
        <dbReference type="HAMAP-Rule" id="MF_01398"/>
    </source>
</evidence>
<comment type="subunit">
    <text evidence="13">F-type ATPases have 2 components, F(1) - the catalytic core - and F(0) - the membrane proton channel. F(1) has five subunits: alpha(3), beta(3), gamma(1), delta(1), epsilon(1). F(0) has four main subunits: a(1), b(2) and c(10-14). The alpha and beta chains form an alternating ring which encloses part of the gamma chain. F(1) is attached to F(0) by a central stalk formed by the gamma and epsilon chains, while a peripheral stalk is formed by the delta and b chains.</text>
</comment>
<dbReference type="Proteomes" id="UP000614216">
    <property type="component" value="Unassembled WGS sequence"/>
</dbReference>
<evidence type="ECO:0000256" key="14">
    <source>
        <dbReference type="ARBA" id="ARBA00037847"/>
    </source>
</evidence>
<evidence type="ECO:0000256" key="13">
    <source>
        <dbReference type="ARBA" id="ARBA00026054"/>
    </source>
</evidence>
<keyword evidence="17" id="KW-0175">Coiled coil</keyword>
<evidence type="ECO:0000256" key="16">
    <source>
        <dbReference type="RuleBase" id="RU003848"/>
    </source>
</evidence>
<keyword evidence="9 15" id="KW-0472">Membrane</keyword>
<gene>
    <name evidence="15" type="primary">atpF</name>
    <name evidence="18" type="ORF">JMN32_26665</name>
</gene>
<keyword evidence="2 15" id="KW-0813">Transport</keyword>
<dbReference type="AlphaFoldDB" id="A0A937G1H4"/>
<dbReference type="NCBIfam" id="TIGR01144">
    <property type="entry name" value="ATP_synt_b"/>
    <property type="match status" value="1"/>
</dbReference>
<organism evidence="18 19">
    <name type="scientific">Fulvivirga marina</name>
    <dbReference type="NCBI Taxonomy" id="2494733"/>
    <lineage>
        <taxon>Bacteria</taxon>
        <taxon>Pseudomonadati</taxon>
        <taxon>Bacteroidota</taxon>
        <taxon>Cytophagia</taxon>
        <taxon>Cytophagales</taxon>
        <taxon>Fulvivirgaceae</taxon>
        <taxon>Fulvivirga</taxon>
    </lineage>
</organism>
<feature type="transmembrane region" description="Helical" evidence="15">
    <location>
        <begin position="12"/>
        <end position="32"/>
    </location>
</feature>
<evidence type="ECO:0000256" key="9">
    <source>
        <dbReference type="ARBA" id="ARBA00023136"/>
    </source>
</evidence>
<dbReference type="CDD" id="cd06503">
    <property type="entry name" value="ATP-synt_Fo_b"/>
    <property type="match status" value="1"/>
</dbReference>
<evidence type="ECO:0000256" key="10">
    <source>
        <dbReference type="ARBA" id="ARBA00023310"/>
    </source>
</evidence>
<keyword evidence="19" id="KW-1185">Reference proteome</keyword>
<sequence length="166" mass="18803">MDQLLNDFSPGLFFMQAFIFLILLLLLAKFAWKPIIQSLKIREESIQDALDSAEKAKEEMAQLKADNEKLLDEARQQRDAILQDAREVANGIREEAKNDATKQTDKMIADAKTAIEVEKQAAMAEVRTLVAELSLQVAEKLLKRKLDDEGAQKELISDFIKDVKLN</sequence>
<comment type="function">
    <text evidence="11 15">F(1)F(0) ATP synthase produces ATP from ADP in the presence of a proton or sodium gradient. F-type ATPases consist of two structural domains, F(1) containing the extramembraneous catalytic core and F(0) containing the membrane proton channel, linked together by a central stalk and a peripheral stalk. During catalysis, ATP synthesis in the catalytic domain of F(1) is coupled via a rotary mechanism of the central stalk subunits to proton translocation.</text>
</comment>
<keyword evidence="5 15" id="KW-0812">Transmembrane</keyword>
<dbReference type="HAMAP" id="MF_01398">
    <property type="entry name" value="ATP_synth_b_bprime"/>
    <property type="match status" value="1"/>
</dbReference>
<dbReference type="GO" id="GO:0045259">
    <property type="term" value="C:proton-transporting ATP synthase complex"/>
    <property type="evidence" value="ECO:0007669"/>
    <property type="project" value="UniProtKB-KW"/>
</dbReference>
<name>A0A937G1H4_9BACT</name>
<dbReference type="EMBL" id="JAEUGD010000067">
    <property type="protein sequence ID" value="MBL6449924.1"/>
    <property type="molecule type" value="Genomic_DNA"/>
</dbReference>
<proteinExistence type="inferred from homology"/>
<dbReference type="PANTHER" id="PTHR33445:SF1">
    <property type="entry name" value="ATP SYNTHASE SUBUNIT B"/>
    <property type="match status" value="1"/>
</dbReference>
<evidence type="ECO:0000256" key="12">
    <source>
        <dbReference type="ARBA" id="ARBA00025614"/>
    </source>
</evidence>
<evidence type="ECO:0000313" key="19">
    <source>
        <dbReference type="Proteomes" id="UP000614216"/>
    </source>
</evidence>
<comment type="similarity">
    <text evidence="1 15 16">Belongs to the ATPase B chain family.</text>
</comment>
<keyword evidence="7 15" id="KW-1133">Transmembrane helix</keyword>
<evidence type="ECO:0000256" key="3">
    <source>
        <dbReference type="ARBA" id="ARBA00022475"/>
    </source>
</evidence>
<evidence type="ECO:0000256" key="7">
    <source>
        <dbReference type="ARBA" id="ARBA00022989"/>
    </source>
</evidence>
<comment type="caution">
    <text evidence="18">The sequence shown here is derived from an EMBL/GenBank/DDBJ whole genome shotgun (WGS) entry which is preliminary data.</text>
</comment>
<keyword evidence="10 15" id="KW-0066">ATP synthesis</keyword>
<dbReference type="PANTHER" id="PTHR33445">
    <property type="entry name" value="ATP SYNTHASE SUBUNIT B', CHLOROPLASTIC"/>
    <property type="match status" value="1"/>
</dbReference>
<keyword evidence="6 15" id="KW-0375">Hydrogen ion transport</keyword>
<evidence type="ECO:0000256" key="8">
    <source>
        <dbReference type="ARBA" id="ARBA00023065"/>
    </source>
</evidence>